<keyword evidence="3" id="KW-1185">Reference proteome</keyword>
<reference evidence="2 3" key="1">
    <citation type="journal article" date="2023" name="bioRxiv">
        <title>Conserved and derived expression patterns and positive selection on dental genes reveal complex evolutionary context of ever-growing rodent molars.</title>
        <authorList>
            <person name="Calamari Z.T."/>
            <person name="Song A."/>
            <person name="Cohen E."/>
            <person name="Akter M."/>
            <person name="Roy R.D."/>
            <person name="Hallikas O."/>
            <person name="Christensen M.M."/>
            <person name="Li P."/>
            <person name="Marangoni P."/>
            <person name="Jernvall J."/>
            <person name="Klein O.D."/>
        </authorList>
    </citation>
    <scope>NUCLEOTIDE SEQUENCE [LARGE SCALE GENOMIC DNA]</scope>
    <source>
        <strain evidence="2">V071</strain>
    </source>
</reference>
<dbReference type="AlphaFoldDB" id="A0AAW0I8L8"/>
<gene>
    <name evidence="2" type="ORF">U0070_024302</name>
</gene>
<dbReference type="EMBL" id="JBBHLL010000184">
    <property type="protein sequence ID" value="KAK7810965.1"/>
    <property type="molecule type" value="Genomic_DNA"/>
</dbReference>
<feature type="region of interest" description="Disordered" evidence="1">
    <location>
        <begin position="1"/>
        <end position="43"/>
    </location>
</feature>
<accession>A0AAW0I8L8</accession>
<name>A0AAW0I8L8_MYOGA</name>
<evidence type="ECO:0000313" key="2">
    <source>
        <dbReference type="EMBL" id="KAK7810965.1"/>
    </source>
</evidence>
<comment type="caution">
    <text evidence="2">The sequence shown here is derived from an EMBL/GenBank/DDBJ whole genome shotgun (WGS) entry which is preliminary data.</text>
</comment>
<evidence type="ECO:0000313" key="3">
    <source>
        <dbReference type="Proteomes" id="UP001488838"/>
    </source>
</evidence>
<dbReference type="Proteomes" id="UP001488838">
    <property type="component" value="Unassembled WGS sequence"/>
</dbReference>
<feature type="compositionally biased region" description="Acidic residues" evidence="1">
    <location>
        <begin position="9"/>
        <end position="27"/>
    </location>
</feature>
<organism evidence="2 3">
    <name type="scientific">Myodes glareolus</name>
    <name type="common">Bank vole</name>
    <name type="synonym">Clethrionomys glareolus</name>
    <dbReference type="NCBI Taxonomy" id="447135"/>
    <lineage>
        <taxon>Eukaryota</taxon>
        <taxon>Metazoa</taxon>
        <taxon>Chordata</taxon>
        <taxon>Craniata</taxon>
        <taxon>Vertebrata</taxon>
        <taxon>Euteleostomi</taxon>
        <taxon>Mammalia</taxon>
        <taxon>Eutheria</taxon>
        <taxon>Euarchontoglires</taxon>
        <taxon>Glires</taxon>
        <taxon>Rodentia</taxon>
        <taxon>Myomorpha</taxon>
        <taxon>Muroidea</taxon>
        <taxon>Cricetidae</taxon>
        <taxon>Arvicolinae</taxon>
        <taxon>Myodes</taxon>
    </lineage>
</organism>
<evidence type="ECO:0000256" key="1">
    <source>
        <dbReference type="SAM" id="MobiDB-lite"/>
    </source>
</evidence>
<proteinExistence type="predicted"/>
<protein>
    <submittedName>
        <fullName evidence="2">Uncharacterized protein</fullName>
    </submittedName>
</protein>
<sequence length="181" mass="19984">MTHNNYSNDGDDGDEGDDSDEGDEDDNDERHKQQVPGMTSGLKKGLHNERLRIDYFKLNFCDNRMPAVILQVSRFEGQLSRPFRNQRAHVQACVQDENGAECGQQALAAWEKKAVATEPARVFTLAHRHFSLSSITSPLGSKNTTTGAIIPLIAAADPVHKTSFPNAGGTICPEHRLEEKI</sequence>